<evidence type="ECO:0000256" key="1">
    <source>
        <dbReference type="ARBA" id="ARBA00003143"/>
    </source>
</evidence>
<name>A0A9Q0CA40_9POAL</name>
<evidence type="ECO:0000256" key="2">
    <source>
        <dbReference type="ARBA" id="ARBA00023265"/>
    </source>
</evidence>
<dbReference type="PROSITE" id="PS01009">
    <property type="entry name" value="CRISP_1"/>
    <property type="match status" value="1"/>
</dbReference>
<evidence type="ECO:0000313" key="5">
    <source>
        <dbReference type="EMBL" id="KAJ1690100.1"/>
    </source>
</evidence>
<feature type="signal peptide" evidence="3">
    <location>
        <begin position="1"/>
        <end position="23"/>
    </location>
</feature>
<dbReference type="InterPro" id="IPR002413">
    <property type="entry name" value="V5_allergen-like"/>
</dbReference>
<comment type="function">
    <text evidence="1">Probably involved in the defense reaction of plants against pathogens.</text>
</comment>
<protein>
    <recommendedName>
        <fullName evidence="4">SCP domain-containing protein</fullName>
    </recommendedName>
</protein>
<accession>A0A9Q0CA40</accession>
<dbReference type="SUPFAM" id="SSF55797">
    <property type="entry name" value="PR-1-like"/>
    <property type="match status" value="1"/>
</dbReference>
<evidence type="ECO:0000313" key="6">
    <source>
        <dbReference type="Proteomes" id="UP001151287"/>
    </source>
</evidence>
<dbReference type="CDD" id="cd05381">
    <property type="entry name" value="CAP_PR-1"/>
    <property type="match status" value="1"/>
</dbReference>
<proteinExistence type="predicted"/>
<dbReference type="PRINTS" id="PR00837">
    <property type="entry name" value="V5TPXLIKE"/>
</dbReference>
<dbReference type="InterPro" id="IPR035940">
    <property type="entry name" value="CAP_sf"/>
</dbReference>
<dbReference type="AlphaFoldDB" id="A0A9Q0CA40"/>
<organism evidence="5 6">
    <name type="scientific">Rhynchospora breviuscula</name>
    <dbReference type="NCBI Taxonomy" id="2022672"/>
    <lineage>
        <taxon>Eukaryota</taxon>
        <taxon>Viridiplantae</taxon>
        <taxon>Streptophyta</taxon>
        <taxon>Embryophyta</taxon>
        <taxon>Tracheophyta</taxon>
        <taxon>Spermatophyta</taxon>
        <taxon>Magnoliopsida</taxon>
        <taxon>Liliopsida</taxon>
        <taxon>Poales</taxon>
        <taxon>Cyperaceae</taxon>
        <taxon>Cyperoideae</taxon>
        <taxon>Rhynchosporeae</taxon>
        <taxon>Rhynchospora</taxon>
    </lineage>
</organism>
<keyword evidence="2" id="KW-0611">Plant defense</keyword>
<dbReference type="FunFam" id="3.40.33.10:FF:000004">
    <property type="entry name" value="CAP, cysteine-rich secretory protein, antigen 5"/>
    <property type="match status" value="1"/>
</dbReference>
<dbReference type="Gene3D" id="3.40.33.10">
    <property type="entry name" value="CAP"/>
    <property type="match status" value="1"/>
</dbReference>
<dbReference type="PROSITE" id="PS01010">
    <property type="entry name" value="CRISP_2"/>
    <property type="match status" value="1"/>
</dbReference>
<comment type="caution">
    <text evidence="5">The sequence shown here is derived from an EMBL/GenBank/DDBJ whole genome shotgun (WGS) entry which is preliminary data.</text>
</comment>
<dbReference type="SMART" id="SM00198">
    <property type="entry name" value="SCP"/>
    <property type="match status" value="1"/>
</dbReference>
<feature type="domain" description="SCP" evidence="4">
    <location>
        <begin position="25"/>
        <end position="158"/>
    </location>
</feature>
<dbReference type="PRINTS" id="PR00838">
    <property type="entry name" value="V5ALLERGEN"/>
</dbReference>
<feature type="chain" id="PRO_5040464296" description="SCP domain-containing protein" evidence="3">
    <location>
        <begin position="24"/>
        <end position="162"/>
    </location>
</feature>
<keyword evidence="6" id="KW-1185">Reference proteome</keyword>
<dbReference type="EMBL" id="JAMQYH010000004">
    <property type="protein sequence ID" value="KAJ1690100.1"/>
    <property type="molecule type" value="Genomic_DNA"/>
</dbReference>
<dbReference type="InterPro" id="IPR018244">
    <property type="entry name" value="Allrgn_V5/Tpx1_CS"/>
</dbReference>
<dbReference type="Pfam" id="PF00188">
    <property type="entry name" value="CAP"/>
    <property type="match status" value="1"/>
</dbReference>
<sequence length="162" mass="18615">MATSKSSLAFSLILFYLLLSTTAHEYVNEILTAHNCVRGKLGLKPLTYNFKLEAYAKNYARKRQHDCELEHSEGPYGENLFWASPFGYYNYSDAIKIWAEEKKFYNYGTNCCTNNEMCGHYTQVVWANTRTVGCANVKCDNGDQFLTCNYDPPGNYEGERPY</sequence>
<reference evidence="5" key="1">
    <citation type="journal article" date="2022" name="Cell">
        <title>Repeat-based holocentromeres influence genome architecture and karyotype evolution.</title>
        <authorList>
            <person name="Hofstatter P.G."/>
            <person name="Thangavel G."/>
            <person name="Lux T."/>
            <person name="Neumann P."/>
            <person name="Vondrak T."/>
            <person name="Novak P."/>
            <person name="Zhang M."/>
            <person name="Costa L."/>
            <person name="Castellani M."/>
            <person name="Scott A."/>
            <person name="Toegelov H."/>
            <person name="Fuchs J."/>
            <person name="Mata-Sucre Y."/>
            <person name="Dias Y."/>
            <person name="Vanzela A.L.L."/>
            <person name="Huettel B."/>
            <person name="Almeida C.C.S."/>
            <person name="Simkova H."/>
            <person name="Souza G."/>
            <person name="Pedrosa-Harand A."/>
            <person name="Macas J."/>
            <person name="Mayer K.F.X."/>
            <person name="Houben A."/>
            <person name="Marques A."/>
        </authorList>
    </citation>
    <scope>NUCLEOTIDE SEQUENCE</scope>
    <source>
        <strain evidence="5">RhyBre1mFocal</strain>
    </source>
</reference>
<dbReference type="GO" id="GO:0005576">
    <property type="term" value="C:extracellular region"/>
    <property type="evidence" value="ECO:0007669"/>
    <property type="project" value="InterPro"/>
</dbReference>
<keyword evidence="3" id="KW-0732">Signal</keyword>
<dbReference type="Proteomes" id="UP001151287">
    <property type="component" value="Unassembled WGS sequence"/>
</dbReference>
<dbReference type="PANTHER" id="PTHR10334">
    <property type="entry name" value="CYSTEINE-RICH SECRETORY PROTEIN-RELATED"/>
    <property type="match status" value="1"/>
</dbReference>
<gene>
    <name evidence="5" type="ORF">LUZ63_014255</name>
</gene>
<evidence type="ECO:0000259" key="4">
    <source>
        <dbReference type="SMART" id="SM00198"/>
    </source>
</evidence>
<dbReference type="InterPro" id="IPR014044">
    <property type="entry name" value="CAP_dom"/>
</dbReference>
<keyword evidence="2" id="KW-0568">Pathogenesis-related protein</keyword>
<dbReference type="InterPro" id="IPR001283">
    <property type="entry name" value="CRISP-related"/>
</dbReference>
<evidence type="ECO:0000256" key="3">
    <source>
        <dbReference type="SAM" id="SignalP"/>
    </source>
</evidence>
<dbReference type="OrthoDB" id="595565at2759"/>